<sequence length="69" mass="7535">MKTFLYSLLGFVIASVIAWGAMLLWGGLVLQLPPGDSYWDRTPYAADIFLAGWLCFATGAAVLVVRLAR</sequence>
<keyword evidence="1" id="KW-0472">Membrane</keyword>
<dbReference type="Proteomes" id="UP000182489">
    <property type="component" value="Unassembled WGS sequence"/>
</dbReference>
<comment type="caution">
    <text evidence="2">The sequence shown here is derived from an EMBL/GenBank/DDBJ whole genome shotgun (WGS) entry which is preliminary data.</text>
</comment>
<evidence type="ECO:0000313" key="3">
    <source>
        <dbReference type="Proteomes" id="UP000182489"/>
    </source>
</evidence>
<gene>
    <name evidence="2" type="ORF">SAMN03097694_2244</name>
</gene>
<evidence type="ECO:0000256" key="1">
    <source>
        <dbReference type="SAM" id="Phobius"/>
    </source>
</evidence>
<feature type="transmembrane region" description="Helical" evidence="1">
    <location>
        <begin position="7"/>
        <end position="28"/>
    </location>
</feature>
<proteinExistence type="predicted"/>
<dbReference type="RefSeq" id="WP_139248291.1">
    <property type="nucleotide sequence ID" value="NZ_FPKH01000001.1"/>
</dbReference>
<accession>A0AB38C753</accession>
<protein>
    <submittedName>
        <fullName evidence="2">Uncharacterized protein</fullName>
    </submittedName>
</protein>
<keyword evidence="1" id="KW-1133">Transmembrane helix</keyword>
<feature type="transmembrane region" description="Helical" evidence="1">
    <location>
        <begin position="48"/>
        <end position="68"/>
    </location>
</feature>
<reference evidence="2 3" key="1">
    <citation type="submission" date="2016-11" db="EMBL/GenBank/DDBJ databases">
        <authorList>
            <person name="Varghese N."/>
            <person name="Submissions S."/>
        </authorList>
    </citation>
    <scope>NUCLEOTIDE SEQUENCE [LARGE SCALE GENOMIC DNA]</scope>
    <source>
        <strain evidence="2 3">NFR18</strain>
    </source>
</reference>
<evidence type="ECO:0000313" key="2">
    <source>
        <dbReference type="EMBL" id="SFX45056.1"/>
    </source>
</evidence>
<keyword evidence="1" id="KW-0812">Transmembrane</keyword>
<dbReference type="EMBL" id="FPKH01000001">
    <property type="protein sequence ID" value="SFX45056.1"/>
    <property type="molecule type" value="Genomic_DNA"/>
</dbReference>
<organism evidence="2 3">
    <name type="scientific">Janthinobacterium lividum</name>
    <dbReference type="NCBI Taxonomy" id="29581"/>
    <lineage>
        <taxon>Bacteria</taxon>
        <taxon>Pseudomonadati</taxon>
        <taxon>Pseudomonadota</taxon>
        <taxon>Betaproteobacteria</taxon>
        <taxon>Burkholderiales</taxon>
        <taxon>Oxalobacteraceae</taxon>
        <taxon>Janthinobacterium</taxon>
    </lineage>
</organism>
<dbReference type="AlphaFoldDB" id="A0AB38C753"/>
<name>A0AB38C753_9BURK</name>